<evidence type="ECO:0008006" key="5">
    <source>
        <dbReference type="Google" id="ProtNLM"/>
    </source>
</evidence>
<evidence type="ECO:0000313" key="4">
    <source>
        <dbReference type="Proteomes" id="UP001066276"/>
    </source>
</evidence>
<dbReference type="Proteomes" id="UP001066276">
    <property type="component" value="Chromosome 3_2"/>
</dbReference>
<keyword evidence="2" id="KW-0472">Membrane</keyword>
<organism evidence="3 4">
    <name type="scientific">Pleurodeles waltl</name>
    <name type="common">Iberian ribbed newt</name>
    <dbReference type="NCBI Taxonomy" id="8319"/>
    <lineage>
        <taxon>Eukaryota</taxon>
        <taxon>Metazoa</taxon>
        <taxon>Chordata</taxon>
        <taxon>Craniata</taxon>
        <taxon>Vertebrata</taxon>
        <taxon>Euteleostomi</taxon>
        <taxon>Amphibia</taxon>
        <taxon>Batrachia</taxon>
        <taxon>Caudata</taxon>
        <taxon>Salamandroidea</taxon>
        <taxon>Salamandridae</taxon>
        <taxon>Pleurodelinae</taxon>
        <taxon>Pleurodeles</taxon>
    </lineage>
</organism>
<feature type="transmembrane region" description="Helical" evidence="2">
    <location>
        <begin position="12"/>
        <end position="34"/>
    </location>
</feature>
<reference evidence="3" key="1">
    <citation type="journal article" date="2022" name="bioRxiv">
        <title>Sequencing and chromosome-scale assembly of the giantPleurodeles waltlgenome.</title>
        <authorList>
            <person name="Brown T."/>
            <person name="Elewa A."/>
            <person name="Iarovenko S."/>
            <person name="Subramanian E."/>
            <person name="Araus A.J."/>
            <person name="Petzold A."/>
            <person name="Susuki M."/>
            <person name="Suzuki K.-i.T."/>
            <person name="Hayashi T."/>
            <person name="Toyoda A."/>
            <person name="Oliveira C."/>
            <person name="Osipova E."/>
            <person name="Leigh N.D."/>
            <person name="Simon A."/>
            <person name="Yun M.H."/>
        </authorList>
    </citation>
    <scope>NUCLEOTIDE SEQUENCE</scope>
    <source>
        <strain evidence="3">20211129_DDA</strain>
        <tissue evidence="3">Liver</tissue>
    </source>
</reference>
<keyword evidence="2" id="KW-1133">Transmembrane helix</keyword>
<evidence type="ECO:0000256" key="1">
    <source>
        <dbReference type="SAM" id="MobiDB-lite"/>
    </source>
</evidence>
<accession>A0AAV7TPM1</accession>
<name>A0AAV7TPM1_PLEWA</name>
<feature type="region of interest" description="Disordered" evidence="1">
    <location>
        <begin position="83"/>
        <end position="102"/>
    </location>
</feature>
<dbReference type="EMBL" id="JANPWB010000006">
    <property type="protein sequence ID" value="KAJ1177713.1"/>
    <property type="molecule type" value="Genomic_DNA"/>
</dbReference>
<keyword evidence="4" id="KW-1185">Reference proteome</keyword>
<protein>
    <recommendedName>
        <fullName evidence="5">Secreted protein</fullName>
    </recommendedName>
</protein>
<sequence length="102" mass="11365">MLLLDPGSPIQQPAMVLLLAVVLVVRALGCVFLHRSLPPSLAVRALKKPHRYIFLRLAVRGQRCFRVRKPISGRLSGAFRTQERTPGVPKGVFSGRRPVTDR</sequence>
<evidence type="ECO:0000256" key="2">
    <source>
        <dbReference type="SAM" id="Phobius"/>
    </source>
</evidence>
<proteinExistence type="predicted"/>
<evidence type="ECO:0000313" key="3">
    <source>
        <dbReference type="EMBL" id="KAJ1177713.1"/>
    </source>
</evidence>
<keyword evidence="2" id="KW-0812">Transmembrane</keyword>
<comment type="caution">
    <text evidence="3">The sequence shown here is derived from an EMBL/GenBank/DDBJ whole genome shotgun (WGS) entry which is preliminary data.</text>
</comment>
<dbReference type="AlphaFoldDB" id="A0AAV7TPM1"/>
<gene>
    <name evidence="3" type="ORF">NDU88_002965</name>
</gene>